<feature type="domain" description="Cytochrome c7-like" evidence="9">
    <location>
        <begin position="93"/>
        <end position="149"/>
    </location>
</feature>
<keyword evidence="6" id="KW-0408">Iron</keyword>
<evidence type="ECO:0000256" key="1">
    <source>
        <dbReference type="ARBA" id="ARBA00022448"/>
    </source>
</evidence>
<organism evidence="10 11">
    <name type="scientific">Microvenator marinus</name>
    <dbReference type="NCBI Taxonomy" id="2600177"/>
    <lineage>
        <taxon>Bacteria</taxon>
        <taxon>Deltaproteobacteria</taxon>
        <taxon>Bradymonadales</taxon>
        <taxon>Microvenatoraceae</taxon>
        <taxon>Microvenator</taxon>
    </lineage>
</organism>
<evidence type="ECO:0000259" key="9">
    <source>
        <dbReference type="Pfam" id="PF14522"/>
    </source>
</evidence>
<dbReference type="EMBL" id="CP042467">
    <property type="protein sequence ID" value="QED28817.1"/>
    <property type="molecule type" value="Genomic_DNA"/>
</dbReference>
<dbReference type="GO" id="GO:0020037">
    <property type="term" value="F:heme binding"/>
    <property type="evidence" value="ECO:0007669"/>
    <property type="project" value="InterPro"/>
</dbReference>
<evidence type="ECO:0000313" key="11">
    <source>
        <dbReference type="Proteomes" id="UP000321595"/>
    </source>
</evidence>
<proteinExistence type="predicted"/>
<keyword evidence="4" id="KW-0732">Signal</keyword>
<dbReference type="CDD" id="cd08168">
    <property type="entry name" value="Cytochrom_C3"/>
    <property type="match status" value="1"/>
</dbReference>
<keyword evidence="11" id="KW-1185">Reference proteome</keyword>
<dbReference type="PANTHER" id="PTHR35038">
    <property type="entry name" value="DISSIMILATORY SULFITE REDUCTASE SIRA"/>
    <property type="match status" value="1"/>
</dbReference>
<dbReference type="Gene3D" id="3.90.10.10">
    <property type="entry name" value="Cytochrome C3"/>
    <property type="match status" value="3"/>
</dbReference>
<evidence type="ECO:0000256" key="2">
    <source>
        <dbReference type="ARBA" id="ARBA00022617"/>
    </source>
</evidence>
<dbReference type="GO" id="GO:0016491">
    <property type="term" value="F:oxidoreductase activity"/>
    <property type="evidence" value="ECO:0007669"/>
    <property type="project" value="TreeGrafter"/>
</dbReference>
<evidence type="ECO:0000256" key="3">
    <source>
        <dbReference type="ARBA" id="ARBA00022723"/>
    </source>
</evidence>
<dbReference type="GO" id="GO:0009055">
    <property type="term" value="F:electron transfer activity"/>
    <property type="evidence" value="ECO:0007669"/>
    <property type="project" value="InterPro"/>
</dbReference>
<dbReference type="SUPFAM" id="SSF48695">
    <property type="entry name" value="Multiheme cytochromes"/>
    <property type="match status" value="2"/>
</dbReference>
<gene>
    <name evidence="10" type="ORF">FRD01_16540</name>
</gene>
<dbReference type="Pfam" id="PF14522">
    <property type="entry name" value="Cytochrome_C7"/>
    <property type="match status" value="1"/>
</dbReference>
<dbReference type="Proteomes" id="UP000321595">
    <property type="component" value="Chromosome"/>
</dbReference>
<evidence type="ECO:0000259" key="8">
    <source>
        <dbReference type="Pfam" id="PF02085"/>
    </source>
</evidence>
<keyword evidence="7" id="KW-1133">Transmembrane helix</keyword>
<dbReference type="Pfam" id="PF02085">
    <property type="entry name" value="Cytochrom_CIII"/>
    <property type="match status" value="1"/>
</dbReference>
<dbReference type="InterPro" id="IPR020942">
    <property type="entry name" value="Cyt_c_III_dom"/>
</dbReference>
<dbReference type="InterPro" id="IPR036280">
    <property type="entry name" value="Multihaem_cyt_sf"/>
</dbReference>
<keyword evidence="5" id="KW-0249">Electron transport</keyword>
<protein>
    <submittedName>
        <fullName evidence="10">Uncharacterized protein</fullName>
    </submittedName>
</protein>
<evidence type="ECO:0000256" key="5">
    <source>
        <dbReference type="ARBA" id="ARBA00022982"/>
    </source>
</evidence>
<keyword evidence="7" id="KW-0472">Membrane</keyword>
<keyword evidence="2" id="KW-0349">Heme</keyword>
<name>A0A5B8XUJ8_9DELT</name>
<dbReference type="PANTHER" id="PTHR35038:SF6">
    <property type="entry name" value="SURFACE LOCALIZED DECAHEME CYTOCHROME C LIPOPROTEIN"/>
    <property type="match status" value="1"/>
</dbReference>
<keyword evidence="1" id="KW-0813">Transport</keyword>
<dbReference type="InterPro" id="IPR051829">
    <property type="entry name" value="Multiheme_Cytochr_ET"/>
</dbReference>
<evidence type="ECO:0000256" key="7">
    <source>
        <dbReference type="SAM" id="Phobius"/>
    </source>
</evidence>
<dbReference type="GO" id="GO:0046872">
    <property type="term" value="F:metal ion binding"/>
    <property type="evidence" value="ECO:0007669"/>
    <property type="project" value="UniProtKB-KW"/>
</dbReference>
<dbReference type="OrthoDB" id="9788951at2"/>
<feature type="domain" description="Class III cytochrome C" evidence="8">
    <location>
        <begin position="179"/>
        <end position="220"/>
    </location>
</feature>
<accession>A0A5B8XUJ8</accession>
<dbReference type="InterPro" id="IPR029467">
    <property type="entry name" value="Cyt_c7-like"/>
</dbReference>
<keyword evidence="7" id="KW-0812">Transmembrane</keyword>
<evidence type="ECO:0000313" key="10">
    <source>
        <dbReference type="EMBL" id="QED28817.1"/>
    </source>
</evidence>
<evidence type="ECO:0000256" key="6">
    <source>
        <dbReference type="ARBA" id="ARBA00023004"/>
    </source>
</evidence>
<reference evidence="10 11" key="1">
    <citation type="submission" date="2019-08" db="EMBL/GenBank/DDBJ databases">
        <authorList>
            <person name="Liang Q."/>
        </authorList>
    </citation>
    <scope>NUCLEOTIDE SEQUENCE [LARGE SCALE GENOMIC DNA]</scope>
    <source>
        <strain evidence="10 11">V1718</strain>
    </source>
</reference>
<sequence length="423" mass="45833">MGWYRRARSRLVERIWDHRTSGRVSTIHLSRRKSAGLRHVGAGGMAMKKLGLLLGILGFLALGWFGSESLDAQKGEGKILASEVYPEYDSGIVFSHPKHAELPCTACHSEAPTSLSGADVLTPKMQVCTDCHGAGIQAEPALESCSGCHAGMPKAPVSTEEATQWQKITPRPLVLPRPQAKLKFAHQKHKDIQCQTCHQGSVAEPTMPSMDSCMTCHTQDAAAPTACATCHTAPVQGMSATRVVSANTSLKPMNHDLDWLKRHGRIALSNQADCVSCHQETDCVTCHQEANARPFAVHPPGFNLMHAVDARSDMANCTSCHTVDGFCAECHTRSGLSTRPATAPPRLAFHPPGWVEGANRHGLAARRDINECASCHVENDCVTCHTGINPHPPEFRFECKNLLEANGQMCLKCHTSTRGLCGF</sequence>
<evidence type="ECO:0000256" key="4">
    <source>
        <dbReference type="ARBA" id="ARBA00022729"/>
    </source>
</evidence>
<dbReference type="KEGG" id="bbae:FRD01_16540"/>
<feature type="transmembrane region" description="Helical" evidence="7">
    <location>
        <begin position="50"/>
        <end position="67"/>
    </location>
</feature>
<dbReference type="AlphaFoldDB" id="A0A5B8XUJ8"/>
<keyword evidence="3" id="KW-0479">Metal-binding</keyword>